<name>A0A6N3H9Y6_PARDI</name>
<sequence length="509" mass="55296">MKQLKDIVLTGFLALLAFTACTEEKLIDERPMETGTVSISFSTEGVETKVINADGTYQYATADELNINNIFVSIFKKVDNEWKYLISKTGTLGDGSFVGTQSSGSFKLTGLTLPLNTELKVVAIVNPLEDKVASYAEMDYATLCEESVSYTSLGGTDYYTFDPKTLIKVGEGEMTLTLTDGLITGGKTVSLKQLAAKVHLELEVDLPELEGSTTTSDWNLGGFALTELTAVLTKELMNSASNSSNAVTIYKLDGKLGAVGKNGRIPAGAVEIAKAMNGNGCSHVGCNVGTTIGDKCAHLTITLEGGITVEKIETTPKWLFSLKTIQILNVNTESNLIISENEKNLLSKLLDSQLKTINKACSTVEVVLYTYEREKVADLQNALTVNLVGEFALGADIKKYIYKMKGNFLHPYWENGSGWGDGSSEFYLYQDDLELEGEPSSSEEITSGGEGTDYKYSIPINPEYKADECTDGLIHGNYYHVTGMLKQSTGEFKIWVAPWAGKDVSANFN</sequence>
<dbReference type="Proteomes" id="UP001210126">
    <property type="component" value="Unassembled WGS sequence"/>
</dbReference>
<dbReference type="PROSITE" id="PS51257">
    <property type="entry name" value="PROKAR_LIPOPROTEIN"/>
    <property type="match status" value="1"/>
</dbReference>
<protein>
    <recommendedName>
        <fullName evidence="3">Fimbrillin family protein</fullName>
    </recommendedName>
</protein>
<evidence type="ECO:0000313" key="1">
    <source>
        <dbReference type="EMBL" id="MDB9004158.1"/>
    </source>
</evidence>
<evidence type="ECO:0008006" key="3">
    <source>
        <dbReference type="Google" id="ProtNLM"/>
    </source>
</evidence>
<reference evidence="1" key="2">
    <citation type="submission" date="2023-01" db="EMBL/GenBank/DDBJ databases">
        <title>Human gut microbiome strain richness.</title>
        <authorList>
            <person name="Chen-Liaw A."/>
        </authorList>
    </citation>
    <scope>NUCLEOTIDE SEQUENCE</scope>
    <source>
        <strain evidence="1">RTP21484st1_E5_RTP21484_190118</strain>
    </source>
</reference>
<dbReference type="RefSeq" id="WP_009016911.1">
    <property type="nucleotide sequence ID" value="NZ_BAABYH010000001.1"/>
</dbReference>
<dbReference type="AlphaFoldDB" id="A0A6N3H9Y6"/>
<dbReference type="EMBL" id="JAQMPJ010000002">
    <property type="protein sequence ID" value="MDB9004158.1"/>
    <property type="molecule type" value="Genomic_DNA"/>
</dbReference>
<organism evidence="2">
    <name type="scientific">Parabacteroides distasonis</name>
    <dbReference type="NCBI Taxonomy" id="823"/>
    <lineage>
        <taxon>Bacteria</taxon>
        <taxon>Pseudomonadati</taxon>
        <taxon>Bacteroidota</taxon>
        <taxon>Bacteroidia</taxon>
        <taxon>Bacteroidales</taxon>
        <taxon>Tannerellaceae</taxon>
        <taxon>Parabacteroides</taxon>
    </lineage>
</organism>
<reference evidence="2" key="1">
    <citation type="submission" date="2019-11" db="EMBL/GenBank/DDBJ databases">
        <authorList>
            <person name="Feng L."/>
        </authorList>
    </citation>
    <scope>NUCLEOTIDE SEQUENCE</scope>
    <source>
        <strain evidence="2">PdistasonisLFYP31</strain>
    </source>
</reference>
<accession>A0A6N3H9Y6</accession>
<evidence type="ECO:0000313" key="2">
    <source>
        <dbReference type="EMBL" id="VYU73555.1"/>
    </source>
</evidence>
<dbReference type="EMBL" id="CACRUW010000028">
    <property type="protein sequence ID" value="VYU73555.1"/>
    <property type="molecule type" value="Genomic_DNA"/>
</dbReference>
<dbReference type="Gene3D" id="2.60.40.2580">
    <property type="match status" value="1"/>
</dbReference>
<proteinExistence type="predicted"/>
<gene>
    <name evidence="2" type="ORF">PDLFYP31_03782</name>
    <name evidence="1" type="ORF">PN599_03955</name>
</gene>